<dbReference type="PANTHER" id="PTHR13318">
    <property type="entry name" value="PARTNER OF PAIRED, ISOFORM B-RELATED"/>
    <property type="match status" value="1"/>
</dbReference>
<dbReference type="GO" id="GO:0031146">
    <property type="term" value="P:SCF-dependent proteasomal ubiquitin-dependent protein catabolic process"/>
    <property type="evidence" value="ECO:0007669"/>
    <property type="project" value="TreeGrafter"/>
</dbReference>
<evidence type="ECO:0000313" key="3">
    <source>
        <dbReference type="Proteomes" id="UP000233837"/>
    </source>
</evidence>
<sequence>MKSTSPPSSPKSIAAVLSVDLLVQILNHIAGSGDRKSFRLVCRAFLLAESSHRRSLRPLRIESLPALLGRRYPSIESLDLSVCPSLDDVSLAAAIADRSYWQKLRRVVLARASGVGWKGIEALVAACPSIQAIDLSHCCRVSDREAAALAKARELRELRIDKCLGVTDVGLAMVAVGCGKLERLGIKWCMEISDIGIDLLVKKCRNLRVLDLSYLKVTKNSLRSISSLEKFEALTLVGCRFIDDEGLAFLNNGRNSLQRIDISRCDNVTWLGIASVIEGHRNLQMINMGDCRTEVAPPFLSQLSLINTTLNVLKLDGLDVSDANLQKIGSNCKNLLEIGLSKCRGVTDEGISELASNCIGLRTIDLTCCHLLTDNALVAIANHCNDLTCLRLEACSLITENGFVQIATGCSQLQVIDLTDCNINDTALQHLTKCSELKVLKLGFCAKVTSKGLACIGSNCKNLEELDLYRCVEIDDSGLSFLADGCKKLKKLNLCYCIQITNQGLEHLSHFEGLSDLELRGLVNVTAAGITSIAFGCKSLVELDLKGCSSVDDAALFALSRYSQNLRQLNISNCPVSSLGLCKLLGSLRCLQDVKLVQLSGVSVEGFEFALRASRCKLKKLKLVSALRKLLSPGLLQMLQARGCRIRWVDKPLLFNSFPIA</sequence>
<organism evidence="2 3">
    <name type="scientific">Dendrobium catenatum</name>
    <dbReference type="NCBI Taxonomy" id="906689"/>
    <lineage>
        <taxon>Eukaryota</taxon>
        <taxon>Viridiplantae</taxon>
        <taxon>Streptophyta</taxon>
        <taxon>Embryophyta</taxon>
        <taxon>Tracheophyta</taxon>
        <taxon>Spermatophyta</taxon>
        <taxon>Magnoliopsida</taxon>
        <taxon>Liliopsida</taxon>
        <taxon>Asparagales</taxon>
        <taxon>Orchidaceae</taxon>
        <taxon>Epidendroideae</taxon>
        <taxon>Malaxideae</taxon>
        <taxon>Dendrobiinae</taxon>
        <taxon>Dendrobium</taxon>
    </lineage>
</organism>
<keyword evidence="3" id="KW-1185">Reference proteome</keyword>
<feature type="domain" description="F-box/LRR-repeat protein 15-like leucin rich repeat" evidence="1">
    <location>
        <begin position="458"/>
        <end position="593"/>
    </location>
</feature>
<feature type="domain" description="F-box/LRR-repeat protein 15-like leucin rich repeat" evidence="1">
    <location>
        <begin position="202"/>
        <end position="279"/>
    </location>
</feature>
<evidence type="ECO:0000259" key="1">
    <source>
        <dbReference type="Pfam" id="PF25372"/>
    </source>
</evidence>
<protein>
    <submittedName>
        <fullName evidence="2">F-box/LRR-repeat protein 3</fullName>
    </submittedName>
</protein>
<accession>A0A2I0VYH8</accession>
<dbReference type="InterPro" id="IPR057207">
    <property type="entry name" value="FBXL15_LRR"/>
</dbReference>
<dbReference type="AlphaFoldDB" id="A0A2I0VYH8"/>
<feature type="domain" description="F-box/LRR-repeat protein 15-like leucin rich repeat" evidence="1">
    <location>
        <begin position="281"/>
        <end position="421"/>
    </location>
</feature>
<evidence type="ECO:0000313" key="2">
    <source>
        <dbReference type="EMBL" id="PKU68462.1"/>
    </source>
</evidence>
<proteinExistence type="predicted"/>
<dbReference type="Proteomes" id="UP000233837">
    <property type="component" value="Unassembled WGS sequence"/>
</dbReference>
<reference evidence="2 3" key="1">
    <citation type="journal article" date="2016" name="Sci. Rep.">
        <title>The Dendrobium catenatum Lindl. genome sequence provides insights into polysaccharide synthase, floral development and adaptive evolution.</title>
        <authorList>
            <person name="Zhang G.Q."/>
            <person name="Xu Q."/>
            <person name="Bian C."/>
            <person name="Tsai W.C."/>
            <person name="Yeh C.M."/>
            <person name="Liu K.W."/>
            <person name="Yoshida K."/>
            <person name="Zhang L.S."/>
            <person name="Chang S.B."/>
            <person name="Chen F."/>
            <person name="Shi Y."/>
            <person name="Su Y.Y."/>
            <person name="Zhang Y.Q."/>
            <person name="Chen L.J."/>
            <person name="Yin Y."/>
            <person name="Lin M."/>
            <person name="Huang H."/>
            <person name="Deng H."/>
            <person name="Wang Z.W."/>
            <person name="Zhu S.L."/>
            <person name="Zhao X."/>
            <person name="Deng C."/>
            <person name="Niu S.C."/>
            <person name="Huang J."/>
            <person name="Wang M."/>
            <person name="Liu G.H."/>
            <person name="Yang H.J."/>
            <person name="Xiao X.J."/>
            <person name="Hsiao Y.Y."/>
            <person name="Wu W.L."/>
            <person name="Chen Y.Y."/>
            <person name="Mitsuda N."/>
            <person name="Ohme-Takagi M."/>
            <person name="Luo Y.B."/>
            <person name="Van de Peer Y."/>
            <person name="Liu Z.J."/>
        </authorList>
    </citation>
    <scope>NUCLEOTIDE SEQUENCE [LARGE SCALE GENOMIC DNA]</scope>
    <source>
        <tissue evidence="2">The whole plant</tissue>
    </source>
</reference>
<dbReference type="InterPro" id="IPR032675">
    <property type="entry name" value="LRR_dom_sf"/>
</dbReference>
<dbReference type="GO" id="GO:0019005">
    <property type="term" value="C:SCF ubiquitin ligase complex"/>
    <property type="evidence" value="ECO:0007669"/>
    <property type="project" value="TreeGrafter"/>
</dbReference>
<dbReference type="OrthoDB" id="423607at2759"/>
<dbReference type="Pfam" id="PF25372">
    <property type="entry name" value="DUF7885"/>
    <property type="match status" value="3"/>
</dbReference>
<dbReference type="PANTHER" id="PTHR13318:SF272">
    <property type="entry name" value="OS12G0552700 PROTEIN"/>
    <property type="match status" value="1"/>
</dbReference>
<name>A0A2I0VYH8_9ASPA</name>
<dbReference type="SUPFAM" id="SSF52047">
    <property type="entry name" value="RNI-like"/>
    <property type="match status" value="2"/>
</dbReference>
<dbReference type="Gene3D" id="3.80.10.10">
    <property type="entry name" value="Ribonuclease Inhibitor"/>
    <property type="match status" value="3"/>
</dbReference>
<dbReference type="STRING" id="906689.A0A2I0VYH8"/>
<gene>
    <name evidence="2" type="primary">FBL3</name>
    <name evidence="2" type="ORF">MA16_Dca016820</name>
</gene>
<reference evidence="2 3" key="2">
    <citation type="journal article" date="2017" name="Nature">
        <title>The Apostasia genome and the evolution of orchids.</title>
        <authorList>
            <person name="Zhang G.Q."/>
            <person name="Liu K.W."/>
            <person name="Li Z."/>
            <person name="Lohaus R."/>
            <person name="Hsiao Y.Y."/>
            <person name="Niu S.C."/>
            <person name="Wang J.Y."/>
            <person name="Lin Y.C."/>
            <person name="Xu Q."/>
            <person name="Chen L.J."/>
            <person name="Yoshida K."/>
            <person name="Fujiwara S."/>
            <person name="Wang Z.W."/>
            <person name="Zhang Y.Q."/>
            <person name="Mitsuda N."/>
            <person name="Wang M."/>
            <person name="Liu G.H."/>
            <person name="Pecoraro L."/>
            <person name="Huang H.X."/>
            <person name="Xiao X.J."/>
            <person name="Lin M."/>
            <person name="Wu X.Y."/>
            <person name="Wu W.L."/>
            <person name="Chen Y.Y."/>
            <person name="Chang S.B."/>
            <person name="Sakamoto S."/>
            <person name="Ohme-Takagi M."/>
            <person name="Yagi M."/>
            <person name="Zeng S.J."/>
            <person name="Shen C.Y."/>
            <person name="Yeh C.M."/>
            <person name="Luo Y.B."/>
            <person name="Tsai W.C."/>
            <person name="Van de Peer Y."/>
            <person name="Liu Z.J."/>
        </authorList>
    </citation>
    <scope>NUCLEOTIDE SEQUENCE [LARGE SCALE GENOMIC DNA]</scope>
    <source>
        <tissue evidence="2">The whole plant</tissue>
    </source>
</reference>
<dbReference type="SMART" id="SM00367">
    <property type="entry name" value="LRR_CC"/>
    <property type="match status" value="16"/>
</dbReference>
<dbReference type="FunFam" id="3.80.10.10:FF:000276">
    <property type="entry name" value="F-box/LRR-repeat protein 3"/>
    <property type="match status" value="1"/>
</dbReference>
<dbReference type="EMBL" id="KZ503092">
    <property type="protein sequence ID" value="PKU68462.1"/>
    <property type="molecule type" value="Genomic_DNA"/>
</dbReference>
<dbReference type="InterPro" id="IPR006553">
    <property type="entry name" value="Leu-rich_rpt_Cys-con_subtyp"/>
</dbReference>